<feature type="region of interest" description="Disordered" evidence="1">
    <location>
        <begin position="1"/>
        <end position="27"/>
    </location>
</feature>
<dbReference type="AlphaFoldDB" id="A0A817SWB9"/>
<evidence type="ECO:0000256" key="1">
    <source>
        <dbReference type="SAM" id="MobiDB-lite"/>
    </source>
</evidence>
<evidence type="ECO:0000313" key="3">
    <source>
        <dbReference type="Proteomes" id="UP000663872"/>
    </source>
</evidence>
<evidence type="ECO:0000313" key="2">
    <source>
        <dbReference type="EMBL" id="CAF3303024.1"/>
    </source>
</evidence>
<dbReference type="EMBL" id="CAJNYT010000022">
    <property type="protein sequence ID" value="CAF3303024.1"/>
    <property type="molecule type" value="Genomic_DNA"/>
</dbReference>
<comment type="caution">
    <text evidence="2">The sequence shown here is derived from an EMBL/GenBank/DDBJ whole genome shotgun (WGS) entry which is preliminary data.</text>
</comment>
<reference evidence="2" key="1">
    <citation type="submission" date="2021-02" db="EMBL/GenBank/DDBJ databases">
        <authorList>
            <person name="Nowell W R."/>
        </authorList>
    </citation>
    <scope>NUCLEOTIDE SEQUENCE</scope>
</reference>
<organism evidence="2 3">
    <name type="scientific">Rotaria socialis</name>
    <dbReference type="NCBI Taxonomy" id="392032"/>
    <lineage>
        <taxon>Eukaryota</taxon>
        <taxon>Metazoa</taxon>
        <taxon>Spiralia</taxon>
        <taxon>Gnathifera</taxon>
        <taxon>Rotifera</taxon>
        <taxon>Eurotatoria</taxon>
        <taxon>Bdelloidea</taxon>
        <taxon>Philodinida</taxon>
        <taxon>Philodinidae</taxon>
        <taxon>Rotaria</taxon>
    </lineage>
</organism>
<accession>A0A817SWB9</accession>
<gene>
    <name evidence="2" type="ORF">GRG538_LOCUS740</name>
</gene>
<name>A0A817SWB9_9BILA</name>
<protein>
    <submittedName>
        <fullName evidence="2">Uncharacterized protein</fullName>
    </submittedName>
</protein>
<proteinExistence type="predicted"/>
<dbReference type="Proteomes" id="UP000663872">
    <property type="component" value="Unassembled WGS sequence"/>
</dbReference>
<sequence length="118" mass="12991">MPTHPSGISTSNENQQQDFTSYSTQSISRDDVEELVNAYLDTSGIDRRYSAIILEELRDCTNLTPDQMRQAAHEITTTLGSNSPQYASFASSIYDSAATGVPPPDELLFDSLNHFANV</sequence>